<feature type="domain" description="HTH tetR-type" evidence="5">
    <location>
        <begin position="21"/>
        <end position="80"/>
    </location>
</feature>
<evidence type="ECO:0000259" key="5">
    <source>
        <dbReference type="PROSITE" id="PS50977"/>
    </source>
</evidence>
<dbReference type="InterPro" id="IPR009057">
    <property type="entry name" value="Homeodomain-like_sf"/>
</dbReference>
<dbReference type="Proteomes" id="UP001501237">
    <property type="component" value="Unassembled WGS sequence"/>
</dbReference>
<keyword evidence="3" id="KW-0804">Transcription</keyword>
<dbReference type="PRINTS" id="PR00455">
    <property type="entry name" value="HTHTETR"/>
</dbReference>
<sequence>MSSQHPPETAAGSSGRRAEARLNHERVIAAAIAVFAEKGLSATVPEIAARAGVGKATVYRRYPTKADLIDAVARHRYAWLTERITAAAENQEPDAFSALRDLLIDISEQIPADRILADLLPASGLYEDTVFSRFSTLLEAAKAQNAVRADITVDDIRVLLGGYSQVLLTREVRDPSPWRRYAILTLNALRP</sequence>
<reference evidence="7" key="1">
    <citation type="journal article" date="2019" name="Int. J. Syst. Evol. Microbiol.">
        <title>The Global Catalogue of Microorganisms (GCM) 10K type strain sequencing project: providing services to taxonomists for standard genome sequencing and annotation.</title>
        <authorList>
            <consortium name="The Broad Institute Genomics Platform"/>
            <consortium name="The Broad Institute Genome Sequencing Center for Infectious Disease"/>
            <person name="Wu L."/>
            <person name="Ma J."/>
        </authorList>
    </citation>
    <scope>NUCLEOTIDE SEQUENCE [LARGE SCALE GENOMIC DNA]</scope>
    <source>
        <strain evidence="7">JCM 9377</strain>
    </source>
</reference>
<evidence type="ECO:0000256" key="3">
    <source>
        <dbReference type="ARBA" id="ARBA00023163"/>
    </source>
</evidence>
<evidence type="ECO:0000313" key="6">
    <source>
        <dbReference type="EMBL" id="GAA3226636.1"/>
    </source>
</evidence>
<evidence type="ECO:0000256" key="1">
    <source>
        <dbReference type="ARBA" id="ARBA00023015"/>
    </source>
</evidence>
<dbReference type="InterPro" id="IPR036271">
    <property type="entry name" value="Tet_transcr_reg_TetR-rel_C_sf"/>
</dbReference>
<dbReference type="PANTHER" id="PTHR30055">
    <property type="entry name" value="HTH-TYPE TRANSCRIPTIONAL REGULATOR RUTR"/>
    <property type="match status" value="1"/>
</dbReference>
<evidence type="ECO:0000256" key="2">
    <source>
        <dbReference type="ARBA" id="ARBA00023125"/>
    </source>
</evidence>
<keyword evidence="1" id="KW-0805">Transcription regulation</keyword>
<keyword evidence="7" id="KW-1185">Reference proteome</keyword>
<feature type="DNA-binding region" description="H-T-H motif" evidence="4">
    <location>
        <begin position="43"/>
        <end position="62"/>
    </location>
</feature>
<evidence type="ECO:0000313" key="7">
    <source>
        <dbReference type="Proteomes" id="UP001501237"/>
    </source>
</evidence>
<dbReference type="InterPro" id="IPR001647">
    <property type="entry name" value="HTH_TetR"/>
</dbReference>
<dbReference type="PROSITE" id="PS50977">
    <property type="entry name" value="HTH_TETR_2"/>
    <property type="match status" value="1"/>
</dbReference>
<dbReference type="RefSeq" id="WP_344833811.1">
    <property type="nucleotide sequence ID" value="NZ_BAAAUV010000016.1"/>
</dbReference>
<dbReference type="Gene3D" id="1.10.357.10">
    <property type="entry name" value="Tetracycline Repressor, domain 2"/>
    <property type="match status" value="1"/>
</dbReference>
<gene>
    <name evidence="6" type="ORF">GCM10010468_55020</name>
</gene>
<protein>
    <recommendedName>
        <fullName evidence="5">HTH tetR-type domain-containing protein</fullName>
    </recommendedName>
</protein>
<dbReference type="PANTHER" id="PTHR30055:SF234">
    <property type="entry name" value="HTH-TYPE TRANSCRIPTIONAL REGULATOR BETI"/>
    <property type="match status" value="1"/>
</dbReference>
<evidence type="ECO:0000256" key="4">
    <source>
        <dbReference type="PROSITE-ProRule" id="PRU00335"/>
    </source>
</evidence>
<dbReference type="SUPFAM" id="SSF48498">
    <property type="entry name" value="Tetracyclin repressor-like, C-terminal domain"/>
    <property type="match status" value="1"/>
</dbReference>
<comment type="caution">
    <text evidence="6">The sequence shown here is derived from an EMBL/GenBank/DDBJ whole genome shotgun (WGS) entry which is preliminary data.</text>
</comment>
<name>A0ABP6QGK4_9ACTN</name>
<accession>A0ABP6QGK4</accession>
<keyword evidence="2 4" id="KW-0238">DNA-binding</keyword>
<organism evidence="6 7">
    <name type="scientific">Actinocorallia longicatena</name>
    <dbReference type="NCBI Taxonomy" id="111803"/>
    <lineage>
        <taxon>Bacteria</taxon>
        <taxon>Bacillati</taxon>
        <taxon>Actinomycetota</taxon>
        <taxon>Actinomycetes</taxon>
        <taxon>Streptosporangiales</taxon>
        <taxon>Thermomonosporaceae</taxon>
        <taxon>Actinocorallia</taxon>
    </lineage>
</organism>
<dbReference type="SUPFAM" id="SSF46689">
    <property type="entry name" value="Homeodomain-like"/>
    <property type="match status" value="1"/>
</dbReference>
<dbReference type="Pfam" id="PF00440">
    <property type="entry name" value="TetR_N"/>
    <property type="match status" value="1"/>
</dbReference>
<proteinExistence type="predicted"/>
<dbReference type="InterPro" id="IPR050109">
    <property type="entry name" value="HTH-type_TetR-like_transc_reg"/>
</dbReference>
<dbReference type="EMBL" id="BAAAUV010000016">
    <property type="protein sequence ID" value="GAA3226636.1"/>
    <property type="molecule type" value="Genomic_DNA"/>
</dbReference>